<accession>A0A6G0ST42</accession>
<dbReference type="PROSITE" id="PS51029">
    <property type="entry name" value="MADF"/>
    <property type="match status" value="1"/>
</dbReference>
<dbReference type="PANTHER" id="PTHR21505">
    <property type="entry name" value="MADF DOMAIN-CONTAINING PROTEIN-RELATED"/>
    <property type="match status" value="1"/>
</dbReference>
<dbReference type="AlphaFoldDB" id="A0A6G0ST42"/>
<name>A0A6G0ST42_APHGL</name>
<gene>
    <name evidence="2" type="ORF">AGLY_018024</name>
</gene>
<dbReference type="InterPro" id="IPR006578">
    <property type="entry name" value="MADF-dom"/>
</dbReference>
<dbReference type="PANTHER" id="PTHR21505:SF12">
    <property type="entry name" value="MADF DOMAIN-CONTAINING PROTEIN-RELATED"/>
    <property type="match status" value="1"/>
</dbReference>
<dbReference type="EMBL" id="VYZN01002678">
    <property type="protein sequence ID" value="KAE9521560.1"/>
    <property type="molecule type" value="Genomic_DNA"/>
</dbReference>
<reference evidence="2 3" key="1">
    <citation type="submission" date="2019-08" db="EMBL/GenBank/DDBJ databases">
        <title>The genome of the soybean aphid Biotype 1, its phylome, world population structure and adaptation to the North American continent.</title>
        <authorList>
            <person name="Giordano R."/>
            <person name="Donthu R.K."/>
            <person name="Hernandez A.G."/>
            <person name="Wright C.L."/>
            <person name="Zimin A.V."/>
        </authorList>
    </citation>
    <scope>NUCLEOTIDE SEQUENCE [LARGE SCALE GENOMIC DNA]</scope>
    <source>
        <tissue evidence="2">Whole aphids</tissue>
    </source>
</reference>
<keyword evidence="3" id="KW-1185">Reference proteome</keyword>
<dbReference type="Proteomes" id="UP000475862">
    <property type="component" value="Unassembled WGS sequence"/>
</dbReference>
<evidence type="ECO:0000313" key="2">
    <source>
        <dbReference type="EMBL" id="KAE9521560.1"/>
    </source>
</evidence>
<evidence type="ECO:0000259" key="1">
    <source>
        <dbReference type="PROSITE" id="PS51029"/>
    </source>
</evidence>
<organism evidence="2 3">
    <name type="scientific">Aphis glycines</name>
    <name type="common">Soybean aphid</name>
    <dbReference type="NCBI Taxonomy" id="307491"/>
    <lineage>
        <taxon>Eukaryota</taxon>
        <taxon>Metazoa</taxon>
        <taxon>Ecdysozoa</taxon>
        <taxon>Arthropoda</taxon>
        <taxon>Hexapoda</taxon>
        <taxon>Insecta</taxon>
        <taxon>Pterygota</taxon>
        <taxon>Neoptera</taxon>
        <taxon>Paraneoptera</taxon>
        <taxon>Hemiptera</taxon>
        <taxon>Sternorrhyncha</taxon>
        <taxon>Aphidomorpha</taxon>
        <taxon>Aphidoidea</taxon>
        <taxon>Aphididae</taxon>
        <taxon>Aphidini</taxon>
        <taxon>Aphis</taxon>
        <taxon>Aphis</taxon>
    </lineage>
</organism>
<comment type="caution">
    <text evidence="2">The sequence shown here is derived from an EMBL/GenBank/DDBJ whole genome shotgun (WGS) entry which is preliminary data.</text>
</comment>
<sequence>MEWSNEKTLEFLSLFEKESLIWNPKDPLHKNRNLVSDAWKRIKDNFSEDIAIVDLKKKKDSLMATYRPLAQKVKSSTKTGSGRGEIYKPNWIFYEVMANFLHGIYQPKTTINTEEPDPDDTMSLADDNSTLDEEVIDESDSSSLTSEVVFKPPAAKVSMKRKNTSTAIENCMDNACKIMKGLTEKSLKDDCSVYADLLARKLRKFDEQTREILMHEIDNLIFRTKRGLLNRTQS</sequence>
<feature type="domain" description="MADF" evidence="1">
    <location>
        <begin position="10"/>
        <end position="105"/>
    </location>
</feature>
<protein>
    <recommendedName>
        <fullName evidence="1">MADF domain-containing protein</fullName>
    </recommendedName>
</protein>
<evidence type="ECO:0000313" key="3">
    <source>
        <dbReference type="Proteomes" id="UP000475862"/>
    </source>
</evidence>
<dbReference type="OrthoDB" id="6628055at2759"/>
<dbReference type="Pfam" id="PF10545">
    <property type="entry name" value="MADF_DNA_bdg"/>
    <property type="match status" value="1"/>
</dbReference>
<proteinExistence type="predicted"/>